<dbReference type="PANTHER" id="PTHR46401:SF2">
    <property type="entry name" value="GLYCOSYLTRANSFERASE WBBK-RELATED"/>
    <property type="match status" value="1"/>
</dbReference>
<organism evidence="3 4">
    <name type="scientific">Clostridium algidicarnis DSM 15099</name>
    <dbReference type="NCBI Taxonomy" id="1121295"/>
    <lineage>
        <taxon>Bacteria</taxon>
        <taxon>Bacillati</taxon>
        <taxon>Bacillota</taxon>
        <taxon>Clostridia</taxon>
        <taxon>Eubacteriales</taxon>
        <taxon>Clostridiaceae</taxon>
        <taxon>Clostridium</taxon>
    </lineage>
</organism>
<protein>
    <submittedName>
        <fullName evidence="3">Glycosyltransferase involved in cell wall biosynthesis</fullName>
    </submittedName>
</protein>
<sequence>MRYGMQYLKTENVHLIKDMGMIPYKLFKRHGYKPFVITYENGEYPYLDKEVKGLNLRFVKRIFNNFSLDGALYLVRYAKDYDIIQIFHTTLSSFIYAYTYKIFNSKGKIYLKLDCSHKLVERIEGLNSLQYKMLNKAFNKMDLISVEQEELYPKIKDLLPSQKHKIINISNGVDFDYIKDIGLSYDFSKKENIILSVTRVGSEEKNTSMLLEAFANIEGIDKTDWKLVIVGPVEETFKEYIKGYLESYPNIANKVIIKGNIENRKCLYEEYQRAKIFSLTSDFESFGIAFVEAAAFGDVIVSTEVGIAKEIVRDGNGVTVPIKDTKALTKALQETIYKSNIKEISNKTYEITKEKYDWNKVADKLYEYISKL</sequence>
<dbReference type="PANTHER" id="PTHR46401">
    <property type="entry name" value="GLYCOSYLTRANSFERASE WBBK-RELATED"/>
    <property type="match status" value="1"/>
</dbReference>
<evidence type="ECO:0000313" key="3">
    <source>
        <dbReference type="EMBL" id="PPK49732.1"/>
    </source>
</evidence>
<evidence type="ECO:0000256" key="1">
    <source>
        <dbReference type="ARBA" id="ARBA00022679"/>
    </source>
</evidence>
<dbReference type="SUPFAM" id="SSF53756">
    <property type="entry name" value="UDP-Glycosyltransferase/glycogen phosphorylase"/>
    <property type="match status" value="1"/>
</dbReference>
<dbReference type="AlphaFoldDB" id="A0A2S6G1C3"/>
<accession>A0A2S6G1C3</accession>
<keyword evidence="1 3" id="KW-0808">Transferase</keyword>
<dbReference type="Pfam" id="PF00534">
    <property type="entry name" value="Glycos_transf_1"/>
    <property type="match status" value="1"/>
</dbReference>
<evidence type="ECO:0000259" key="2">
    <source>
        <dbReference type="Pfam" id="PF00534"/>
    </source>
</evidence>
<dbReference type="EMBL" id="PTIS01000001">
    <property type="protein sequence ID" value="PPK49732.1"/>
    <property type="molecule type" value="Genomic_DNA"/>
</dbReference>
<dbReference type="Gene3D" id="3.40.50.2000">
    <property type="entry name" value="Glycogen Phosphorylase B"/>
    <property type="match status" value="2"/>
</dbReference>
<dbReference type="GO" id="GO:0009103">
    <property type="term" value="P:lipopolysaccharide biosynthetic process"/>
    <property type="evidence" value="ECO:0007669"/>
    <property type="project" value="TreeGrafter"/>
</dbReference>
<dbReference type="InterPro" id="IPR001296">
    <property type="entry name" value="Glyco_trans_1"/>
</dbReference>
<evidence type="ECO:0000313" key="4">
    <source>
        <dbReference type="Proteomes" id="UP000239863"/>
    </source>
</evidence>
<dbReference type="Proteomes" id="UP000239863">
    <property type="component" value="Unassembled WGS sequence"/>
</dbReference>
<dbReference type="OrthoDB" id="9787617at2"/>
<dbReference type="GO" id="GO:0016757">
    <property type="term" value="F:glycosyltransferase activity"/>
    <property type="evidence" value="ECO:0007669"/>
    <property type="project" value="InterPro"/>
</dbReference>
<name>A0A2S6G1C3_9CLOT</name>
<reference evidence="3 4" key="1">
    <citation type="submission" date="2018-02" db="EMBL/GenBank/DDBJ databases">
        <title>Genomic Encyclopedia of Archaeal and Bacterial Type Strains, Phase II (KMG-II): from individual species to whole genera.</title>
        <authorList>
            <person name="Goeker M."/>
        </authorList>
    </citation>
    <scope>NUCLEOTIDE SEQUENCE [LARGE SCALE GENOMIC DNA]</scope>
    <source>
        <strain evidence="3 4">DSM 15099</strain>
    </source>
</reference>
<proteinExistence type="predicted"/>
<comment type="caution">
    <text evidence="3">The sequence shown here is derived from an EMBL/GenBank/DDBJ whole genome shotgun (WGS) entry which is preliminary data.</text>
</comment>
<gene>
    <name evidence="3" type="ORF">BD821_101397</name>
</gene>
<dbReference type="CDD" id="cd03801">
    <property type="entry name" value="GT4_PimA-like"/>
    <property type="match status" value="1"/>
</dbReference>
<dbReference type="STRING" id="37659.GCA_000703125_02556"/>
<feature type="domain" description="Glycosyl transferase family 1" evidence="2">
    <location>
        <begin position="187"/>
        <end position="338"/>
    </location>
</feature>